<evidence type="ECO:0000313" key="2">
    <source>
        <dbReference type="Proteomes" id="UP000593567"/>
    </source>
</evidence>
<evidence type="ECO:0000313" key="1">
    <source>
        <dbReference type="EMBL" id="KAF6039342.1"/>
    </source>
</evidence>
<comment type="caution">
    <text evidence="1">The sequence shown here is derived from an EMBL/GenBank/DDBJ whole genome shotgun (WGS) entry which is preliminary data.</text>
</comment>
<protein>
    <submittedName>
        <fullName evidence="1">Uncharacterized protein</fullName>
    </submittedName>
</protein>
<gene>
    <name evidence="1" type="ORF">EB796_002368</name>
</gene>
<keyword evidence="2" id="KW-1185">Reference proteome</keyword>
<reference evidence="1" key="1">
    <citation type="submission" date="2020-06" db="EMBL/GenBank/DDBJ databases">
        <title>Draft genome of Bugula neritina, a colonial animal packing powerful symbionts and potential medicines.</title>
        <authorList>
            <person name="Rayko M."/>
        </authorList>
    </citation>
    <scope>NUCLEOTIDE SEQUENCE [LARGE SCALE GENOMIC DNA]</scope>
    <source>
        <strain evidence="1">Kwan_BN1</strain>
    </source>
</reference>
<dbReference type="EMBL" id="VXIV02000274">
    <property type="protein sequence ID" value="KAF6039342.1"/>
    <property type="molecule type" value="Genomic_DNA"/>
</dbReference>
<dbReference type="Proteomes" id="UP000593567">
    <property type="component" value="Unassembled WGS sequence"/>
</dbReference>
<name>A0A7J7KMF6_BUGNE</name>
<organism evidence="1 2">
    <name type="scientific">Bugula neritina</name>
    <name type="common">Brown bryozoan</name>
    <name type="synonym">Sertularia neritina</name>
    <dbReference type="NCBI Taxonomy" id="10212"/>
    <lineage>
        <taxon>Eukaryota</taxon>
        <taxon>Metazoa</taxon>
        <taxon>Spiralia</taxon>
        <taxon>Lophotrochozoa</taxon>
        <taxon>Bryozoa</taxon>
        <taxon>Gymnolaemata</taxon>
        <taxon>Cheilostomatida</taxon>
        <taxon>Flustrina</taxon>
        <taxon>Buguloidea</taxon>
        <taxon>Bugulidae</taxon>
        <taxon>Bugula</taxon>
    </lineage>
</organism>
<proteinExistence type="predicted"/>
<dbReference type="AlphaFoldDB" id="A0A7J7KMF6"/>
<sequence>MLLLVQRRQLITASACINNNNSDIANIADFKGLSVSSTSHHNRGNNSKNVINSKVASEFDSKVENESKALITQNIIPVKERIITVEDMTTHCLRKRMRNAVIEKVRKIRSLFTVCFRSAKS</sequence>
<accession>A0A7J7KMF6</accession>